<feature type="transmembrane region" description="Helical" evidence="9">
    <location>
        <begin position="145"/>
        <end position="163"/>
    </location>
</feature>
<organism evidence="10 11">
    <name type="scientific">Thermohalobaculum xanthum</name>
    <dbReference type="NCBI Taxonomy" id="2753746"/>
    <lineage>
        <taxon>Bacteria</taxon>
        <taxon>Pseudomonadati</taxon>
        <taxon>Pseudomonadota</taxon>
        <taxon>Alphaproteobacteria</taxon>
        <taxon>Rhodobacterales</taxon>
        <taxon>Paracoccaceae</taxon>
        <taxon>Thermohalobaculum</taxon>
    </lineage>
</organism>
<feature type="transmembrane region" description="Helical" evidence="9">
    <location>
        <begin position="281"/>
        <end position="303"/>
    </location>
</feature>
<protein>
    <recommendedName>
        <fullName evidence="9">Cobalamin biosynthesis protein CobD</fullName>
    </recommendedName>
</protein>
<keyword evidence="4 9" id="KW-1003">Cell membrane</keyword>
<dbReference type="EMBL" id="JAEHHL010000001">
    <property type="protein sequence ID" value="MBK0397658.1"/>
    <property type="molecule type" value="Genomic_DNA"/>
</dbReference>
<evidence type="ECO:0000256" key="9">
    <source>
        <dbReference type="HAMAP-Rule" id="MF_00024"/>
    </source>
</evidence>
<dbReference type="NCBIfam" id="TIGR00380">
    <property type="entry name" value="cobal_cbiB"/>
    <property type="match status" value="1"/>
</dbReference>
<keyword evidence="11" id="KW-1185">Reference proteome</keyword>
<dbReference type="InterPro" id="IPR004485">
    <property type="entry name" value="Cobalamin_biosynth_CobD/CbiB"/>
</dbReference>
<evidence type="ECO:0000256" key="6">
    <source>
        <dbReference type="ARBA" id="ARBA00022692"/>
    </source>
</evidence>
<dbReference type="GO" id="GO:0048472">
    <property type="term" value="F:threonine-phosphate decarboxylase activity"/>
    <property type="evidence" value="ECO:0007669"/>
    <property type="project" value="InterPro"/>
</dbReference>
<evidence type="ECO:0000256" key="4">
    <source>
        <dbReference type="ARBA" id="ARBA00022475"/>
    </source>
</evidence>
<feature type="transmembrane region" description="Helical" evidence="9">
    <location>
        <begin position="48"/>
        <end position="68"/>
    </location>
</feature>
<evidence type="ECO:0000256" key="3">
    <source>
        <dbReference type="ARBA" id="ARBA00006263"/>
    </source>
</evidence>
<dbReference type="Pfam" id="PF03186">
    <property type="entry name" value="CobD_Cbib"/>
    <property type="match status" value="1"/>
</dbReference>
<reference evidence="10" key="1">
    <citation type="submission" date="2020-12" db="EMBL/GenBank/DDBJ databases">
        <title>Bacterial taxonomy.</title>
        <authorList>
            <person name="Pan X."/>
        </authorList>
    </citation>
    <scope>NUCLEOTIDE SEQUENCE</scope>
    <source>
        <strain evidence="10">M0105</strain>
    </source>
</reference>
<dbReference type="AlphaFoldDB" id="A0A8J7M3R8"/>
<proteinExistence type="inferred from homology"/>
<keyword evidence="6 9" id="KW-0812">Transmembrane</keyword>
<name>A0A8J7M3R8_9RHOB</name>
<comment type="function">
    <text evidence="9">Converts cobyric acid to cobinamide by the addition of aminopropanol on the F carboxylic group.</text>
</comment>
<evidence type="ECO:0000256" key="7">
    <source>
        <dbReference type="ARBA" id="ARBA00022989"/>
    </source>
</evidence>
<evidence type="ECO:0000256" key="5">
    <source>
        <dbReference type="ARBA" id="ARBA00022573"/>
    </source>
</evidence>
<keyword evidence="5 9" id="KW-0169">Cobalamin biosynthesis</keyword>
<dbReference type="GO" id="GO:0009236">
    <property type="term" value="P:cobalamin biosynthetic process"/>
    <property type="evidence" value="ECO:0007669"/>
    <property type="project" value="UniProtKB-UniRule"/>
</dbReference>
<dbReference type="RefSeq" id="WP_200605650.1">
    <property type="nucleotide sequence ID" value="NZ_JAEHHL010000001.1"/>
</dbReference>
<comment type="caution">
    <text evidence="9">Lacks conserved residue(s) required for the propagation of feature annotation.</text>
</comment>
<comment type="subcellular location">
    <subcellularLocation>
        <location evidence="1 9">Cell membrane</location>
        <topology evidence="1 9">Multi-pass membrane protein</topology>
    </subcellularLocation>
</comment>
<comment type="pathway">
    <text evidence="2 9">Cofactor biosynthesis; adenosylcobalamin biosynthesis.</text>
</comment>
<evidence type="ECO:0000256" key="1">
    <source>
        <dbReference type="ARBA" id="ARBA00004651"/>
    </source>
</evidence>
<keyword evidence="7 9" id="KW-1133">Transmembrane helix</keyword>
<dbReference type="PANTHER" id="PTHR34308:SF1">
    <property type="entry name" value="COBALAMIN BIOSYNTHESIS PROTEIN CBIB"/>
    <property type="match status" value="1"/>
</dbReference>
<comment type="caution">
    <text evidence="10">The sequence shown here is derived from an EMBL/GenBank/DDBJ whole genome shotgun (WGS) entry which is preliminary data.</text>
</comment>
<dbReference type="GO" id="GO:0015420">
    <property type="term" value="F:ABC-type vitamin B12 transporter activity"/>
    <property type="evidence" value="ECO:0007669"/>
    <property type="project" value="UniProtKB-UniRule"/>
</dbReference>
<dbReference type="UniPathway" id="UPA00148"/>
<dbReference type="GO" id="GO:0005886">
    <property type="term" value="C:plasma membrane"/>
    <property type="evidence" value="ECO:0007669"/>
    <property type="project" value="UniProtKB-SubCell"/>
</dbReference>
<evidence type="ECO:0000313" key="11">
    <source>
        <dbReference type="Proteomes" id="UP000655420"/>
    </source>
</evidence>
<keyword evidence="8 9" id="KW-0472">Membrane</keyword>
<accession>A0A8J7M3R8</accession>
<evidence type="ECO:0000256" key="2">
    <source>
        <dbReference type="ARBA" id="ARBA00004953"/>
    </source>
</evidence>
<gene>
    <name evidence="9" type="primary">cobD</name>
    <name evidence="10" type="ORF">H0I76_00510</name>
</gene>
<dbReference type="Proteomes" id="UP000655420">
    <property type="component" value="Unassembled WGS sequence"/>
</dbReference>
<sequence length="304" mass="32688">MIALALILDAIFGEPAVLWRRVPHPAVLMGRAIDALNRRLNNGSARRAKGVVAVCILLLASLGLGYLLSLDLFHGVIEVALGAILIAQKSLVQHVGRVADGLKISLDEGRRQVSMIVGRDPQTLDKAGVSRAAIESAAENFSDGVVAPVFWFALLGLPGLLAYKTINTADSMIGHMSERYRAFGWAAARLDDLLNWVPARLAGGIICFVGGGREALQVMLRDADLHRSPNAGWPEAAMAASLDLALAGPRVYAGEICDDPYLNPQGRRSAGPDDIRAAIRVIWRAWAVLLAFACFWWGLGWLIG</sequence>
<evidence type="ECO:0000313" key="10">
    <source>
        <dbReference type="EMBL" id="MBK0397658.1"/>
    </source>
</evidence>
<comment type="similarity">
    <text evidence="3 9">Belongs to the CobD/CbiB family.</text>
</comment>
<evidence type="ECO:0000256" key="8">
    <source>
        <dbReference type="ARBA" id="ARBA00023136"/>
    </source>
</evidence>
<dbReference type="PANTHER" id="PTHR34308">
    <property type="entry name" value="COBALAMIN BIOSYNTHESIS PROTEIN CBIB"/>
    <property type="match status" value="1"/>
</dbReference>
<dbReference type="HAMAP" id="MF_00024">
    <property type="entry name" value="CobD_CbiB"/>
    <property type="match status" value="1"/>
</dbReference>